<dbReference type="InterPro" id="IPR001248">
    <property type="entry name" value="Pur-cyt_permease"/>
</dbReference>
<dbReference type="OrthoDB" id="9809167at2"/>
<dbReference type="EMBL" id="RZYA01000008">
    <property type="protein sequence ID" value="RVU23257.1"/>
    <property type="molecule type" value="Genomic_DNA"/>
</dbReference>
<protein>
    <submittedName>
        <fullName evidence="9">Cytosine permease</fullName>
    </submittedName>
</protein>
<feature type="transmembrane region" description="Helical" evidence="8">
    <location>
        <begin position="150"/>
        <end position="167"/>
    </location>
</feature>
<evidence type="ECO:0000313" key="9">
    <source>
        <dbReference type="EMBL" id="RVU23257.1"/>
    </source>
</evidence>
<feature type="transmembrane region" description="Helical" evidence="8">
    <location>
        <begin position="443"/>
        <end position="459"/>
    </location>
</feature>
<name>A0A437PLU1_9ACTN</name>
<dbReference type="AlphaFoldDB" id="A0A437PLU1"/>
<proteinExistence type="inferred from homology"/>
<sequence>MPVETTTAVETTTGVETTLGVEKRTIDHIPVTERHGRARDLFTIWFGSNIMLLTVATGVVATAVYGMPVWAALIALVVGHAVGGVVMALHAAQGPQMGVPQMLQTRAQFGSYGSLLVVILVIFMYVGFFASNMVLGGQAVSSLFGIDETFAIILIGLVSVVGAIVGYRMIHALTGLMSLVSGVVMVLAFVWMLGVHHLPTGALHTGGATVAGFMGTVSLAALWQIAYAPYVSDYTRYMPRDTGVRPAFWATYAGAVLGSLFPMILGVLVGAALPKADTVSGLQELTHGVGGVVIAVFGIGIACTNAMNLYCGALSTITVGQTIFPKWVPGASARAVVSAVLFAGALVMALAGKDNFLVNFTNFMLLLLCVLVPWTAVNLVDYYALKHGEYDIDSLFERDGGRYGKFNLIAVACYVLGILVQIPFLSTAMYTGPMAEKLGGVDISWIIGLAVICPLYLFLMKRFARFAGHSPVVAEAATEGVA</sequence>
<keyword evidence="6 7" id="KW-0472">Membrane</keyword>
<evidence type="ECO:0000256" key="3">
    <source>
        <dbReference type="ARBA" id="ARBA00022448"/>
    </source>
</evidence>
<accession>A0A437PLU1</accession>
<dbReference type="GO" id="GO:0005886">
    <property type="term" value="C:plasma membrane"/>
    <property type="evidence" value="ECO:0007669"/>
    <property type="project" value="TreeGrafter"/>
</dbReference>
<evidence type="ECO:0000256" key="1">
    <source>
        <dbReference type="ARBA" id="ARBA00004141"/>
    </source>
</evidence>
<dbReference type="Proteomes" id="UP000283128">
    <property type="component" value="Unassembled WGS sequence"/>
</dbReference>
<feature type="transmembrane region" description="Helical" evidence="8">
    <location>
        <begin position="406"/>
        <end position="431"/>
    </location>
</feature>
<comment type="subcellular location">
    <subcellularLocation>
        <location evidence="1">Membrane</location>
        <topology evidence="1">Multi-pass membrane protein</topology>
    </subcellularLocation>
</comment>
<feature type="transmembrane region" description="Helical" evidence="8">
    <location>
        <begin position="174"/>
        <end position="194"/>
    </location>
</feature>
<keyword evidence="10" id="KW-1185">Reference proteome</keyword>
<comment type="similarity">
    <text evidence="2 7">Belongs to the purine-cytosine permease (2.A.39) family.</text>
</comment>
<dbReference type="PANTHER" id="PTHR31806:SF1">
    <property type="entry name" value="PURINE-CYTOSINE PERMEASE FCY2-RELATED"/>
    <property type="match status" value="1"/>
</dbReference>
<keyword evidence="5 8" id="KW-1133">Transmembrane helix</keyword>
<feature type="transmembrane region" description="Helical" evidence="8">
    <location>
        <begin position="42"/>
        <end position="64"/>
    </location>
</feature>
<feature type="transmembrane region" description="Helical" evidence="8">
    <location>
        <begin position="247"/>
        <end position="273"/>
    </location>
</feature>
<keyword evidence="4 8" id="KW-0812">Transmembrane</keyword>
<dbReference type="CDD" id="cd11484">
    <property type="entry name" value="SLC-NCS1sbd_CobB-like"/>
    <property type="match status" value="1"/>
</dbReference>
<comment type="caution">
    <text evidence="9">The sequence shown here is derived from an EMBL/GenBank/DDBJ whole genome shotgun (WGS) entry which is preliminary data.</text>
</comment>
<keyword evidence="3 7" id="KW-0813">Transport</keyword>
<dbReference type="InterPro" id="IPR026030">
    <property type="entry name" value="Pur-cyt_permease_Fcy2/21/22"/>
</dbReference>
<dbReference type="Pfam" id="PF02133">
    <property type="entry name" value="Transp_cyt_pur"/>
    <property type="match status" value="1"/>
</dbReference>
<feature type="transmembrane region" description="Helical" evidence="8">
    <location>
        <begin position="331"/>
        <end position="351"/>
    </location>
</feature>
<gene>
    <name evidence="9" type="ORF">EOT10_18510</name>
</gene>
<evidence type="ECO:0000256" key="5">
    <source>
        <dbReference type="ARBA" id="ARBA00022989"/>
    </source>
</evidence>
<feature type="transmembrane region" description="Helical" evidence="8">
    <location>
        <begin position="363"/>
        <end position="385"/>
    </location>
</feature>
<dbReference type="PANTHER" id="PTHR31806">
    <property type="entry name" value="PURINE-CYTOSINE PERMEASE FCY2-RELATED"/>
    <property type="match status" value="1"/>
</dbReference>
<feature type="transmembrane region" description="Helical" evidence="8">
    <location>
        <begin position="285"/>
        <end position="310"/>
    </location>
</feature>
<reference evidence="9 10" key="1">
    <citation type="submission" date="2019-01" db="EMBL/GenBank/DDBJ databases">
        <title>Genome sequences of Streptomyces and Rhizobium isolates collected from root and soil.</title>
        <authorList>
            <person name="Chhettri S."/>
            <person name="Sevigny J.L."/>
            <person name="Sen A."/>
            <person name="Ennis N."/>
            <person name="Tisa L."/>
        </authorList>
    </citation>
    <scope>NUCLEOTIDE SEQUENCE [LARGE SCALE GENOMIC DNA]</scope>
    <source>
        <strain evidence="9 10">San01</strain>
    </source>
</reference>
<evidence type="ECO:0000256" key="6">
    <source>
        <dbReference type="ARBA" id="ARBA00023136"/>
    </source>
</evidence>
<evidence type="ECO:0000256" key="2">
    <source>
        <dbReference type="ARBA" id="ARBA00008974"/>
    </source>
</evidence>
<feature type="transmembrane region" description="Helical" evidence="8">
    <location>
        <begin position="70"/>
        <end position="89"/>
    </location>
</feature>
<dbReference type="PIRSF" id="PIRSF002744">
    <property type="entry name" value="Pur-cyt_permease"/>
    <property type="match status" value="1"/>
</dbReference>
<organism evidence="9 10">
    <name type="scientific">Streptomyces antnestii</name>
    <dbReference type="NCBI Taxonomy" id="2494256"/>
    <lineage>
        <taxon>Bacteria</taxon>
        <taxon>Bacillati</taxon>
        <taxon>Actinomycetota</taxon>
        <taxon>Actinomycetes</taxon>
        <taxon>Kitasatosporales</taxon>
        <taxon>Streptomycetaceae</taxon>
        <taxon>Streptomyces</taxon>
    </lineage>
</organism>
<dbReference type="GO" id="GO:0022857">
    <property type="term" value="F:transmembrane transporter activity"/>
    <property type="evidence" value="ECO:0007669"/>
    <property type="project" value="InterPro"/>
</dbReference>
<evidence type="ECO:0000256" key="8">
    <source>
        <dbReference type="SAM" id="Phobius"/>
    </source>
</evidence>
<evidence type="ECO:0000256" key="7">
    <source>
        <dbReference type="PIRNR" id="PIRNR002744"/>
    </source>
</evidence>
<evidence type="ECO:0000313" key="10">
    <source>
        <dbReference type="Proteomes" id="UP000283128"/>
    </source>
</evidence>
<feature type="transmembrane region" description="Helical" evidence="8">
    <location>
        <begin position="109"/>
        <end position="130"/>
    </location>
</feature>
<evidence type="ECO:0000256" key="4">
    <source>
        <dbReference type="ARBA" id="ARBA00022692"/>
    </source>
</evidence>
<dbReference type="Gene3D" id="1.10.4160.10">
    <property type="entry name" value="Hydantoin permease"/>
    <property type="match status" value="1"/>
</dbReference>
<feature type="transmembrane region" description="Helical" evidence="8">
    <location>
        <begin position="206"/>
        <end position="226"/>
    </location>
</feature>